<proteinExistence type="predicted"/>
<evidence type="ECO:0000313" key="1">
    <source>
        <dbReference type="EMBL" id="AKE38147.1"/>
    </source>
</evidence>
<dbReference type="KEGG" id="ccj:UL81_00800"/>
<reference evidence="1" key="1">
    <citation type="journal article" date="2015" name="Genome Announc.">
        <title>Complete Genome Sequence of Corynebacterium camporealensis DSM 44610, Isolated from the Milk of a Manchega Sheep with Subclinical Mastitis.</title>
        <authorList>
            <person name="Ruckert C."/>
            <person name="Albersmeier A."/>
            <person name="Winkler A."/>
            <person name="Tauch A."/>
        </authorList>
    </citation>
    <scope>NUCLEOTIDE SEQUENCE [LARGE SCALE GENOMIC DNA]</scope>
    <source>
        <strain evidence="1">DSM 44610</strain>
    </source>
</reference>
<gene>
    <name evidence="1" type="ORF">UL81_00800</name>
</gene>
<organism evidence="1 2">
    <name type="scientific">Corynebacterium camporealensis</name>
    <dbReference type="NCBI Taxonomy" id="161896"/>
    <lineage>
        <taxon>Bacteria</taxon>
        <taxon>Bacillati</taxon>
        <taxon>Actinomycetota</taxon>
        <taxon>Actinomycetes</taxon>
        <taxon>Mycobacteriales</taxon>
        <taxon>Corynebacteriaceae</taxon>
        <taxon>Corynebacterium</taxon>
    </lineage>
</organism>
<dbReference type="Proteomes" id="UP000033566">
    <property type="component" value="Chromosome"/>
</dbReference>
<name>A0A0F6QUB5_9CORY</name>
<dbReference type="HOGENOM" id="CLU_118024_0_0_11"/>
<dbReference type="STRING" id="161896.UL81_00800"/>
<evidence type="ECO:0000313" key="2">
    <source>
        <dbReference type="Proteomes" id="UP000033566"/>
    </source>
</evidence>
<dbReference type="AlphaFoldDB" id="A0A0F6QUB5"/>
<sequence length="120" mass="12662">MRCELLTVGRVPVSRVAAAVTGAARTLRDAQGVIPAQPGVLLPSILSADELSVHHGALIAPYLWGGQTPQVAEDGRITLVCQLLMLTDSEYAYAVEEGLGALQEAVAEQGIDLLDWAREG</sequence>
<protein>
    <submittedName>
        <fullName evidence="1">Suppressor of fused protein (SUFU)</fullName>
    </submittedName>
</protein>
<keyword evidence="2" id="KW-1185">Reference proteome</keyword>
<dbReference type="EMBL" id="CP011311">
    <property type="protein sequence ID" value="AKE38147.1"/>
    <property type="molecule type" value="Genomic_DNA"/>
</dbReference>
<dbReference type="PATRIC" id="fig|161896.4.peg.155"/>
<dbReference type="RefSeq" id="WP_236684484.1">
    <property type="nucleotide sequence ID" value="NZ_CP011311.1"/>
</dbReference>
<accession>A0A0F6QUB5</accession>